<name>A0A9P5THK6_GYMJU</name>
<organism evidence="1 2">
    <name type="scientific">Gymnopilus junonius</name>
    <name type="common">Spectacular rustgill mushroom</name>
    <name type="synonym">Gymnopilus spectabilis subsp. junonius</name>
    <dbReference type="NCBI Taxonomy" id="109634"/>
    <lineage>
        <taxon>Eukaryota</taxon>
        <taxon>Fungi</taxon>
        <taxon>Dikarya</taxon>
        <taxon>Basidiomycota</taxon>
        <taxon>Agaricomycotina</taxon>
        <taxon>Agaricomycetes</taxon>
        <taxon>Agaricomycetidae</taxon>
        <taxon>Agaricales</taxon>
        <taxon>Agaricineae</taxon>
        <taxon>Hymenogastraceae</taxon>
        <taxon>Gymnopilus</taxon>
    </lineage>
</organism>
<gene>
    <name evidence="1" type="ORF">CPB84DRAFT_1791396</name>
</gene>
<reference evidence="1" key="1">
    <citation type="submission" date="2020-11" db="EMBL/GenBank/DDBJ databases">
        <authorList>
            <consortium name="DOE Joint Genome Institute"/>
            <person name="Ahrendt S."/>
            <person name="Riley R."/>
            <person name="Andreopoulos W."/>
            <person name="LaButti K."/>
            <person name="Pangilinan J."/>
            <person name="Ruiz-duenas F.J."/>
            <person name="Barrasa J.M."/>
            <person name="Sanchez-Garcia M."/>
            <person name="Camarero S."/>
            <person name="Miyauchi S."/>
            <person name="Serrano A."/>
            <person name="Linde D."/>
            <person name="Babiker R."/>
            <person name="Drula E."/>
            <person name="Ayuso-Fernandez I."/>
            <person name="Pacheco R."/>
            <person name="Padilla G."/>
            <person name="Ferreira P."/>
            <person name="Barriuso J."/>
            <person name="Kellner H."/>
            <person name="Castanera R."/>
            <person name="Alfaro M."/>
            <person name="Ramirez L."/>
            <person name="Pisabarro A.G."/>
            <person name="Kuo A."/>
            <person name="Tritt A."/>
            <person name="Lipzen A."/>
            <person name="He G."/>
            <person name="Yan M."/>
            <person name="Ng V."/>
            <person name="Cullen D."/>
            <person name="Martin F."/>
            <person name="Rosso M.-N."/>
            <person name="Henrissat B."/>
            <person name="Hibbett D."/>
            <person name="Martinez A.T."/>
            <person name="Grigoriev I.V."/>
        </authorList>
    </citation>
    <scope>NUCLEOTIDE SEQUENCE</scope>
    <source>
        <strain evidence="1">AH 44721</strain>
    </source>
</reference>
<accession>A0A9P5THK6</accession>
<comment type="caution">
    <text evidence="1">The sequence shown here is derived from an EMBL/GenBank/DDBJ whole genome shotgun (WGS) entry which is preliminary data.</text>
</comment>
<protein>
    <submittedName>
        <fullName evidence="1">Uncharacterized protein</fullName>
    </submittedName>
</protein>
<sequence>MVLTFHVETSKAEEVMKELDDDNCLVIVLEALNGTECRIKTAGLWIDSPVGLNWKKFSKRLQHAFLQLFRSPQLRDLRLCGFNRLPLTFLCGAHITRLHLYGCLKETDASQEVLPAEETLPLPELDALVTDHELPVSYFERTISSELESAIDNLLYLYSTIFINADFAKCLEVIERSKHSLIRLSLRYEAVRVALQSYAGTFDLSNAQRLFNVCLHHYGGIPGPQAPTLGVLEDVIRFCNILRLPTSGSLRCLAFVIPMNQNENCAQFFLDSFHPEHQEFHKWSALDAALGRVCLGGVASIEILILTFEFNGQSKDKIPYGDSFVTAAEALVRKSLTSFAGGEKQKVPRVVIRIVFES</sequence>
<evidence type="ECO:0000313" key="1">
    <source>
        <dbReference type="EMBL" id="KAF8881955.1"/>
    </source>
</evidence>
<evidence type="ECO:0000313" key="2">
    <source>
        <dbReference type="Proteomes" id="UP000724874"/>
    </source>
</evidence>
<dbReference type="EMBL" id="JADNYJ010000127">
    <property type="protein sequence ID" value="KAF8881955.1"/>
    <property type="molecule type" value="Genomic_DNA"/>
</dbReference>
<dbReference type="Proteomes" id="UP000724874">
    <property type="component" value="Unassembled WGS sequence"/>
</dbReference>
<proteinExistence type="predicted"/>
<dbReference type="AlphaFoldDB" id="A0A9P5THK6"/>
<keyword evidence="2" id="KW-1185">Reference proteome</keyword>